<evidence type="ECO:0000256" key="4">
    <source>
        <dbReference type="ARBA" id="ARBA00023136"/>
    </source>
</evidence>
<comment type="subcellular location">
    <subcellularLocation>
        <location evidence="1">Cell membrane</location>
        <topology evidence="1">Multi-pass membrane protein</topology>
    </subcellularLocation>
</comment>
<feature type="transmembrane region" description="Helical" evidence="6">
    <location>
        <begin position="240"/>
        <end position="257"/>
    </location>
</feature>
<dbReference type="GO" id="GO:0022857">
    <property type="term" value="F:transmembrane transporter activity"/>
    <property type="evidence" value="ECO:0007669"/>
    <property type="project" value="InterPro"/>
</dbReference>
<organism evidence="9 10">
    <name type="scientific">Actinocatenispora comari</name>
    <dbReference type="NCBI Taxonomy" id="2807577"/>
    <lineage>
        <taxon>Bacteria</taxon>
        <taxon>Bacillati</taxon>
        <taxon>Actinomycetota</taxon>
        <taxon>Actinomycetes</taxon>
        <taxon>Micromonosporales</taxon>
        <taxon>Micromonosporaceae</taxon>
        <taxon>Actinocatenispora</taxon>
    </lineage>
</organism>
<name>A0A8J4ALS5_9ACTN</name>
<keyword evidence="4 6" id="KW-0472">Membrane</keyword>
<evidence type="ECO:0000313" key="10">
    <source>
        <dbReference type="Proteomes" id="UP000614996"/>
    </source>
</evidence>
<keyword evidence="2 6" id="KW-0812">Transmembrane</keyword>
<sequence length="431" mass="43300">MGLTTGRRLLFATTCAGAVATVYAAQPVLAEIGADLRVPDAELGWIVTAGQLGYLAGLALLVPLGDLVDRRRLITIHLVLAAAGVAVAAVATRTWLLLAGVGLAGLFAVVVQTTVAYAAALATPADRGRTLGTVTAGVVVGILGARVAAGALAAVGGWRSVYLALAALLLALAYLVRRLLPADPRTERASYRAVLASLGGLFRERLFVTRGLVALFLFASFGTLWSGLALPLAAAPWRLGTAQIGLFGVAGLAGALGAARAGRWADRGLAGPVTGGALVLLAVSWLALVQASWSLWLVGAGVLALDFAVQVVHVGNQHTLTAAHPDRTSTVVGGYMIFYSLGSALGAAATTTAYASAGWRGSSFLGAAFAGCAFLAWLAGRVRSAGGPAGSVRSAAGHKPAGHKPAGHKPAGCKSAGPVAVSCAPRSPTAS</sequence>
<feature type="transmembrane region" description="Helical" evidence="6">
    <location>
        <begin position="43"/>
        <end position="62"/>
    </location>
</feature>
<dbReference type="PANTHER" id="PTHR42910:SF1">
    <property type="entry name" value="MAJOR FACILITATOR SUPERFAMILY (MFS) PROFILE DOMAIN-CONTAINING PROTEIN"/>
    <property type="match status" value="1"/>
</dbReference>
<evidence type="ECO:0000313" key="9">
    <source>
        <dbReference type="EMBL" id="GIL31787.1"/>
    </source>
</evidence>
<evidence type="ECO:0000256" key="7">
    <source>
        <dbReference type="SAM" id="SignalP"/>
    </source>
</evidence>
<keyword evidence="7" id="KW-0732">Signal</keyword>
<evidence type="ECO:0000256" key="5">
    <source>
        <dbReference type="SAM" id="MobiDB-lite"/>
    </source>
</evidence>
<dbReference type="Gene3D" id="1.20.1250.20">
    <property type="entry name" value="MFS general substrate transporter like domains"/>
    <property type="match status" value="1"/>
</dbReference>
<reference evidence="10" key="1">
    <citation type="journal article" date="2021" name="Int. J. Syst. Evol. Microbiol.">
        <title>Actinocatenispora comari sp. nov., an endophytic actinomycete isolated from aerial parts of Comarum salesowianum.</title>
        <authorList>
            <person name="Oyunbileg N."/>
            <person name="Iizaka Y."/>
            <person name="Hamada M."/>
            <person name="Davaapurev B.O."/>
            <person name="Fukumoto A."/>
            <person name="Tsetseg B."/>
            <person name="Kato F."/>
            <person name="Tamura T."/>
            <person name="Batkhuu J."/>
            <person name="Anzai Y."/>
        </authorList>
    </citation>
    <scope>NUCLEOTIDE SEQUENCE [LARGE SCALE GENOMIC DNA]</scope>
    <source>
        <strain evidence="10">NUM-2625</strain>
    </source>
</reference>
<dbReference type="InterPro" id="IPR011701">
    <property type="entry name" value="MFS"/>
</dbReference>
<dbReference type="EMBL" id="BOPO01000150">
    <property type="protein sequence ID" value="GIL31787.1"/>
    <property type="molecule type" value="Genomic_DNA"/>
</dbReference>
<feature type="transmembrane region" description="Helical" evidence="6">
    <location>
        <begin position="131"/>
        <end position="155"/>
    </location>
</feature>
<keyword evidence="10" id="KW-1185">Reference proteome</keyword>
<protein>
    <submittedName>
        <fullName evidence="9">MFS transporter</fullName>
    </submittedName>
</protein>
<dbReference type="RefSeq" id="WP_207129349.1">
    <property type="nucleotide sequence ID" value="NZ_BOPO01000150.1"/>
</dbReference>
<keyword evidence="3 6" id="KW-1133">Transmembrane helix</keyword>
<evidence type="ECO:0000259" key="8">
    <source>
        <dbReference type="PROSITE" id="PS50850"/>
    </source>
</evidence>
<feature type="signal peptide" evidence="7">
    <location>
        <begin position="1"/>
        <end position="24"/>
    </location>
</feature>
<dbReference type="Proteomes" id="UP000614996">
    <property type="component" value="Unassembled WGS sequence"/>
</dbReference>
<feature type="transmembrane region" description="Helical" evidence="6">
    <location>
        <begin position="363"/>
        <end position="380"/>
    </location>
</feature>
<evidence type="ECO:0000256" key="3">
    <source>
        <dbReference type="ARBA" id="ARBA00022989"/>
    </source>
</evidence>
<evidence type="ECO:0000256" key="6">
    <source>
        <dbReference type="SAM" id="Phobius"/>
    </source>
</evidence>
<accession>A0A8J4ALS5</accession>
<dbReference type="AlphaFoldDB" id="A0A8J4ALS5"/>
<dbReference type="PANTHER" id="PTHR42910">
    <property type="entry name" value="TRANSPORTER SCO4007-RELATED"/>
    <property type="match status" value="1"/>
</dbReference>
<comment type="caution">
    <text evidence="9">The sequence shown here is derived from an EMBL/GenBank/DDBJ whole genome shotgun (WGS) entry which is preliminary data.</text>
</comment>
<feature type="transmembrane region" description="Helical" evidence="6">
    <location>
        <begin position="269"/>
        <end position="287"/>
    </location>
</feature>
<dbReference type="Pfam" id="PF07690">
    <property type="entry name" value="MFS_1"/>
    <property type="match status" value="1"/>
</dbReference>
<feature type="region of interest" description="Disordered" evidence="5">
    <location>
        <begin position="389"/>
        <end position="431"/>
    </location>
</feature>
<evidence type="ECO:0000256" key="1">
    <source>
        <dbReference type="ARBA" id="ARBA00004651"/>
    </source>
</evidence>
<dbReference type="SUPFAM" id="SSF103473">
    <property type="entry name" value="MFS general substrate transporter"/>
    <property type="match status" value="1"/>
</dbReference>
<proteinExistence type="predicted"/>
<feature type="transmembrane region" description="Helical" evidence="6">
    <location>
        <begin position="74"/>
        <end position="91"/>
    </location>
</feature>
<feature type="transmembrane region" description="Helical" evidence="6">
    <location>
        <begin position="212"/>
        <end position="234"/>
    </location>
</feature>
<dbReference type="InterPro" id="IPR036259">
    <property type="entry name" value="MFS_trans_sf"/>
</dbReference>
<dbReference type="InterPro" id="IPR020846">
    <property type="entry name" value="MFS_dom"/>
</dbReference>
<gene>
    <name evidence="9" type="ORF">NUM_70410</name>
</gene>
<feature type="transmembrane region" description="Helical" evidence="6">
    <location>
        <begin position="161"/>
        <end position="180"/>
    </location>
</feature>
<feature type="chain" id="PRO_5039158463" evidence="7">
    <location>
        <begin position="25"/>
        <end position="431"/>
    </location>
</feature>
<evidence type="ECO:0000256" key="2">
    <source>
        <dbReference type="ARBA" id="ARBA00022692"/>
    </source>
</evidence>
<dbReference type="PROSITE" id="PS50850">
    <property type="entry name" value="MFS"/>
    <property type="match status" value="1"/>
</dbReference>
<feature type="transmembrane region" description="Helical" evidence="6">
    <location>
        <begin position="336"/>
        <end position="357"/>
    </location>
</feature>
<dbReference type="GO" id="GO:0005886">
    <property type="term" value="C:plasma membrane"/>
    <property type="evidence" value="ECO:0007669"/>
    <property type="project" value="UniProtKB-SubCell"/>
</dbReference>
<feature type="domain" description="Major facilitator superfamily (MFS) profile" evidence="8">
    <location>
        <begin position="1"/>
        <end position="385"/>
    </location>
</feature>
<feature type="transmembrane region" description="Helical" evidence="6">
    <location>
        <begin position="293"/>
        <end position="315"/>
    </location>
</feature>
<feature type="transmembrane region" description="Helical" evidence="6">
    <location>
        <begin position="97"/>
        <end position="119"/>
    </location>
</feature>